<evidence type="ECO:0000313" key="3">
    <source>
        <dbReference type="Proteomes" id="UP000237655"/>
    </source>
</evidence>
<evidence type="ECO:0000256" key="1">
    <source>
        <dbReference type="SAM" id="SignalP"/>
    </source>
</evidence>
<dbReference type="Proteomes" id="UP000237655">
    <property type="component" value="Chromosome"/>
</dbReference>
<dbReference type="AlphaFoldDB" id="A0A2S0MP78"/>
<name>A0A2S0MP78_9RHOB</name>
<proteinExistence type="predicted"/>
<dbReference type="EMBL" id="CP027665">
    <property type="protein sequence ID" value="AVO37561.1"/>
    <property type="molecule type" value="Genomic_DNA"/>
</dbReference>
<dbReference type="KEGG" id="thas:C6Y53_07500"/>
<organism evidence="2 3">
    <name type="scientific">Pukyongiella litopenaei</name>
    <dbReference type="NCBI Taxonomy" id="2605946"/>
    <lineage>
        <taxon>Bacteria</taxon>
        <taxon>Pseudomonadati</taxon>
        <taxon>Pseudomonadota</taxon>
        <taxon>Alphaproteobacteria</taxon>
        <taxon>Rhodobacterales</taxon>
        <taxon>Paracoccaceae</taxon>
        <taxon>Pukyongiella</taxon>
    </lineage>
</organism>
<accession>A0A2S0MP78</accession>
<gene>
    <name evidence="2" type="ORF">C6Y53_07500</name>
</gene>
<protein>
    <submittedName>
        <fullName evidence="2">Uncharacterized protein</fullName>
    </submittedName>
</protein>
<evidence type="ECO:0000313" key="2">
    <source>
        <dbReference type="EMBL" id="AVO37561.1"/>
    </source>
</evidence>
<feature type="signal peptide" evidence="1">
    <location>
        <begin position="1"/>
        <end position="22"/>
    </location>
</feature>
<dbReference type="RefSeq" id="WP_106471879.1">
    <property type="nucleotide sequence ID" value="NZ_CP027665.1"/>
</dbReference>
<keyword evidence="3" id="KW-1185">Reference proteome</keyword>
<feature type="chain" id="PRO_5015688859" evidence="1">
    <location>
        <begin position="23"/>
        <end position="174"/>
    </location>
</feature>
<keyword evidence="1" id="KW-0732">Signal</keyword>
<sequence length="174" mass="18335">MSRNLRAAVAVALVATVGLAAADPLVSEGGLRLHSGFLPDGSFGFALELTEDFPAVGGRPGLPVGTFVLHVERQRDGSGKGGQGQAQMQALLSDIQPGDVVHLVVLFPDGTRDRVTVTQPSLADLAAEERGRRLEAELRLYEASRVAVTLKVLDVEISEVLTTVQAATSVRLGR</sequence>
<reference evidence="3" key="1">
    <citation type="submission" date="2018-03" db="EMBL/GenBank/DDBJ databases">
        <title>Genomic analysis of the strain SH-1 isolated from shrimp intestine.</title>
        <authorList>
            <person name="Kim Y.-S."/>
            <person name="Kim S.-E."/>
            <person name="Kim K.-H."/>
        </authorList>
    </citation>
    <scope>NUCLEOTIDE SEQUENCE [LARGE SCALE GENOMIC DNA]</scope>
    <source>
        <strain evidence="3">SH-1</strain>
    </source>
</reference>